<protein>
    <submittedName>
        <fullName evidence="2">Uncharacterized protein</fullName>
    </submittedName>
</protein>
<keyword evidence="3" id="KW-1185">Reference proteome</keyword>
<name>W1N2P1_9GAMM</name>
<dbReference type="EMBL" id="AVBC01000045">
    <property type="protein sequence ID" value="ERL49441.1"/>
    <property type="molecule type" value="Genomic_DNA"/>
</dbReference>
<sequence>MFLDDDTAARTRPSRSRNREQSATQFKWMDITTGSEAIERQNINAGPNS</sequence>
<evidence type="ECO:0000313" key="2">
    <source>
        <dbReference type="EMBL" id="ERL49441.1"/>
    </source>
</evidence>
<evidence type="ECO:0000256" key="1">
    <source>
        <dbReference type="SAM" id="MobiDB-lite"/>
    </source>
</evidence>
<organism evidence="2 3">
    <name type="scientific">Halomonas huangheensis</name>
    <dbReference type="NCBI Taxonomy" id="1178482"/>
    <lineage>
        <taxon>Bacteria</taxon>
        <taxon>Pseudomonadati</taxon>
        <taxon>Pseudomonadota</taxon>
        <taxon>Gammaproteobacteria</taxon>
        <taxon>Oceanospirillales</taxon>
        <taxon>Halomonadaceae</taxon>
        <taxon>Halomonas</taxon>
    </lineage>
</organism>
<comment type="caution">
    <text evidence="2">The sequence shown here is derived from an EMBL/GenBank/DDBJ whole genome shotgun (WGS) entry which is preliminary data.</text>
</comment>
<dbReference type="Proteomes" id="UP000019113">
    <property type="component" value="Unassembled WGS sequence"/>
</dbReference>
<feature type="region of interest" description="Disordered" evidence="1">
    <location>
        <begin position="1"/>
        <end position="27"/>
    </location>
</feature>
<dbReference type="AlphaFoldDB" id="W1N2P1"/>
<proteinExistence type="predicted"/>
<accession>W1N2P1</accession>
<reference evidence="2 3" key="1">
    <citation type="submission" date="2013-08" db="EMBL/GenBank/DDBJ databases">
        <title>draft genome of Halomonas huanghegensis, strain BJGMM-B45T.</title>
        <authorList>
            <person name="Miao C."/>
            <person name="Wan Y."/>
            <person name="Jin W."/>
        </authorList>
    </citation>
    <scope>NUCLEOTIDE SEQUENCE [LARGE SCALE GENOMIC DNA]</scope>
    <source>
        <strain evidence="2 3">BJGMM-B45</strain>
    </source>
</reference>
<gene>
    <name evidence="2" type="ORF">BJB45_06580</name>
</gene>
<evidence type="ECO:0000313" key="3">
    <source>
        <dbReference type="Proteomes" id="UP000019113"/>
    </source>
</evidence>